<evidence type="ECO:0000313" key="10">
    <source>
        <dbReference type="EMBL" id="CDS12072.1"/>
    </source>
</evidence>
<evidence type="ECO:0000259" key="9">
    <source>
        <dbReference type="Pfam" id="PF13087"/>
    </source>
</evidence>
<feature type="compositionally biased region" description="Low complexity" evidence="6">
    <location>
        <begin position="291"/>
        <end position="307"/>
    </location>
</feature>
<keyword evidence="5" id="KW-0067">ATP-binding</keyword>
<dbReference type="FunFam" id="3.40.50.300:FF:000326">
    <property type="entry name" value="P-loop containing nucleoside triphosphate hydrolase"/>
    <property type="match status" value="1"/>
</dbReference>
<feature type="region of interest" description="Disordered" evidence="6">
    <location>
        <begin position="364"/>
        <end position="388"/>
    </location>
</feature>
<comment type="similarity">
    <text evidence="1">Belongs to the DNA2/NAM7 helicase family.</text>
</comment>
<feature type="domain" description="5'-3' DNA helicase ZGRF1-like N-terminal" evidence="7">
    <location>
        <begin position="8"/>
        <end position="81"/>
    </location>
</feature>
<accession>A0A077WZ38</accession>
<evidence type="ECO:0000256" key="2">
    <source>
        <dbReference type="ARBA" id="ARBA00022741"/>
    </source>
</evidence>
<dbReference type="GO" id="GO:0016787">
    <property type="term" value="F:hydrolase activity"/>
    <property type="evidence" value="ECO:0007669"/>
    <property type="project" value="UniProtKB-KW"/>
</dbReference>
<evidence type="ECO:0000256" key="4">
    <source>
        <dbReference type="ARBA" id="ARBA00022806"/>
    </source>
</evidence>
<keyword evidence="3" id="KW-0378">Hydrolase</keyword>
<feature type="region of interest" description="Disordered" evidence="6">
    <location>
        <begin position="277"/>
        <end position="307"/>
    </location>
</feature>
<dbReference type="CDD" id="cd18808">
    <property type="entry name" value="SF1_C_Upf1"/>
    <property type="match status" value="1"/>
</dbReference>
<dbReference type="InterPro" id="IPR045055">
    <property type="entry name" value="DNA2/NAM7-like"/>
</dbReference>
<feature type="domain" description="DNA2/NAM7 helicase-like C-terminal" evidence="9">
    <location>
        <begin position="909"/>
        <end position="1092"/>
    </location>
</feature>
<name>A0A077WZ38_9FUNG</name>
<feature type="compositionally biased region" description="Low complexity" evidence="6">
    <location>
        <begin position="97"/>
        <end position="114"/>
    </location>
</feature>
<feature type="domain" description="DNA2/NAM7 helicase helicase" evidence="8">
    <location>
        <begin position="649"/>
        <end position="896"/>
    </location>
</feature>
<dbReference type="Gene3D" id="3.40.50.300">
    <property type="entry name" value="P-loop containing nucleotide triphosphate hydrolases"/>
    <property type="match status" value="2"/>
</dbReference>
<dbReference type="EMBL" id="LK023357">
    <property type="protein sequence ID" value="CDS12072.1"/>
    <property type="molecule type" value="Genomic_DNA"/>
</dbReference>
<dbReference type="InterPro" id="IPR018838">
    <property type="entry name" value="ZGRF1-like_N"/>
</dbReference>
<dbReference type="PANTHER" id="PTHR10887">
    <property type="entry name" value="DNA2/NAM7 HELICASE FAMILY"/>
    <property type="match status" value="1"/>
</dbReference>
<evidence type="ECO:0000256" key="1">
    <source>
        <dbReference type="ARBA" id="ARBA00007913"/>
    </source>
</evidence>
<dbReference type="InterPro" id="IPR027417">
    <property type="entry name" value="P-loop_NTPase"/>
</dbReference>
<proteinExistence type="inferred from homology"/>
<dbReference type="Pfam" id="PF13086">
    <property type="entry name" value="AAA_11"/>
    <property type="match status" value="1"/>
</dbReference>
<dbReference type="InterPro" id="IPR041679">
    <property type="entry name" value="DNA2/NAM7-like_C"/>
</dbReference>
<protein>
    <recommendedName>
        <fullName evidence="11">DUF2439 domain-containing protein</fullName>
    </recommendedName>
</protein>
<evidence type="ECO:0000256" key="5">
    <source>
        <dbReference type="ARBA" id="ARBA00022840"/>
    </source>
</evidence>
<evidence type="ECO:0000256" key="3">
    <source>
        <dbReference type="ARBA" id="ARBA00022801"/>
    </source>
</evidence>
<organism evidence="10">
    <name type="scientific">Lichtheimia ramosa</name>
    <dbReference type="NCBI Taxonomy" id="688394"/>
    <lineage>
        <taxon>Eukaryota</taxon>
        <taxon>Fungi</taxon>
        <taxon>Fungi incertae sedis</taxon>
        <taxon>Mucoromycota</taxon>
        <taxon>Mucoromycotina</taxon>
        <taxon>Mucoromycetes</taxon>
        <taxon>Mucorales</taxon>
        <taxon>Lichtheimiaceae</taxon>
        <taxon>Lichtheimia</taxon>
    </lineage>
</organism>
<sequence>MDVDGHIVAHFVVLFTAQKLKKFKTWQDGTMKYYSFNRKLVLTDEKGYHIDKKFNRKGVPDVGDEIEFDGHLVTVEAFESQEPYVNEVITRPTGMASSPSVTSTPPTPSITQTSVNQSNDNRLGRKRLRPIANRPPGLSAPRMQPSLSASHTSTSTSSTNTITHDTMDQSTSAMRLSRTFVEPTNTTISPQSHMPSTIVDNQHHQLPNSTINTQVHTEHITQSTASNHQSINTTTDTSITSIQQEPTNNNIRKRPIELDPIETMDLDIDESISSVPATKETQSIQAPNQPSNTASTTTVSTMTNSRTTAPRRLRVGISKRSLANVPGEHQPVVPNITNSNDIPSTNARSSFVSAATVIPDESMDQEGDAAAAATPTPSGTSKPFKSPVAEGMPAPLVLQFPTRDKAMAIMKTKKYQKRTRVVPSRIPNVNQYKDVFRKMIHEHLQIMLTNYAVYYFSVQSSIGNQHRDLERQFRHKGIGFYSTTLHSDGRYQESLRFRIRTSNREHHSKYSKDDVWVVSRSSSFEPHGTFLARSTFYGPFSDGMLEIECLSPRDARVASQLVNQNGNIYALRSISATTEFMMLDHLDDKLDRLPLMPFMLGDGKGKKKKKDKEPIHQNMTNEPDCIRIRREDNIDVEKKIKETIARYHLNEDQESVLRQVAKSIIIAPGWNEETANPIVLVHGVFGSGKSYLAAVIIIFLRDIIDTACLHREPDDLITFRILVSSNTNVAVDRILASLLKLGYDDFVRIGSLKKIAKAVLPYTAKAKASGNEGVLIVTETRLSNFTDHILASLEIKELEQMLEDPNNSEEDTDLIASTLQRFRKNENSFQVQYAQVVGTTCVASTFEVFNGVTFSLALLDEASQLMEPLSMVPLSRFSCSRLLMIGDPLQLPPTVTTGCDEQNTGEGIDKTLFDRLTEMGHQSIMLRTQYRCHPSISAISNHLFYGRRLRNGITEGDRAPIITGLPNLAFVEIPGQEQRSPRNQSFWNETEIAIAAHITEALSNLGVPASDIGIVSLYKEQADRLAAHVGSNAQGRKQHVQISTVDAFQGGEKDVIILSTVRTTNSAFIDNPPRVNVALTRAKRHLFILGKQGLLMGSNIWSNILTQCQDSAFTSHDFARLLSQLQLNREL</sequence>
<dbReference type="GO" id="GO:0006369">
    <property type="term" value="P:termination of RNA polymerase II transcription"/>
    <property type="evidence" value="ECO:0007669"/>
    <property type="project" value="TreeGrafter"/>
</dbReference>
<dbReference type="GO" id="GO:0005694">
    <property type="term" value="C:chromosome"/>
    <property type="evidence" value="ECO:0007669"/>
    <property type="project" value="UniProtKB-ARBA"/>
</dbReference>
<dbReference type="GO" id="GO:0004386">
    <property type="term" value="F:helicase activity"/>
    <property type="evidence" value="ECO:0007669"/>
    <property type="project" value="UniProtKB-KW"/>
</dbReference>
<keyword evidence="2" id="KW-0547">Nucleotide-binding</keyword>
<reference evidence="10" key="1">
    <citation type="journal article" date="2014" name="Genome Announc.">
        <title>De novo whole-genome sequence and genome annotation of Lichtheimia ramosa.</title>
        <authorList>
            <person name="Linde J."/>
            <person name="Schwartze V."/>
            <person name="Binder U."/>
            <person name="Lass-Florl C."/>
            <person name="Voigt K."/>
            <person name="Horn F."/>
        </authorList>
    </citation>
    <scope>NUCLEOTIDE SEQUENCE</scope>
    <source>
        <strain evidence="10">JMRC FSU:6197</strain>
    </source>
</reference>
<gene>
    <name evidence="10" type="ORF">LRAMOSA04267</name>
</gene>
<evidence type="ECO:0000259" key="8">
    <source>
        <dbReference type="Pfam" id="PF13086"/>
    </source>
</evidence>
<feature type="compositionally biased region" description="Polar residues" evidence="6">
    <location>
        <begin position="277"/>
        <end position="290"/>
    </location>
</feature>
<dbReference type="PANTHER" id="PTHR10887:SF531">
    <property type="entry name" value="PROTEIN ZGRF1"/>
    <property type="match status" value="1"/>
</dbReference>
<evidence type="ECO:0000256" key="6">
    <source>
        <dbReference type="SAM" id="MobiDB-lite"/>
    </source>
</evidence>
<dbReference type="GO" id="GO:0016604">
    <property type="term" value="C:nuclear body"/>
    <property type="evidence" value="ECO:0007669"/>
    <property type="project" value="TreeGrafter"/>
</dbReference>
<evidence type="ECO:0000259" key="7">
    <source>
        <dbReference type="Pfam" id="PF10382"/>
    </source>
</evidence>
<dbReference type="Pfam" id="PF10382">
    <property type="entry name" value="ZGRF1-like_N"/>
    <property type="match status" value="1"/>
</dbReference>
<feature type="region of interest" description="Disordered" evidence="6">
    <location>
        <begin position="92"/>
        <end position="164"/>
    </location>
</feature>
<keyword evidence="4" id="KW-0347">Helicase</keyword>
<dbReference type="Pfam" id="PF13087">
    <property type="entry name" value="AAA_12"/>
    <property type="match status" value="1"/>
</dbReference>
<dbReference type="InterPro" id="IPR047187">
    <property type="entry name" value="SF1_C_Upf1"/>
</dbReference>
<feature type="compositionally biased region" description="Low complexity" evidence="6">
    <location>
        <begin position="146"/>
        <end position="164"/>
    </location>
</feature>
<evidence type="ECO:0008006" key="11">
    <source>
        <dbReference type="Google" id="ProtNLM"/>
    </source>
</evidence>
<dbReference type="GO" id="GO:0001147">
    <property type="term" value="F:transcription termination site sequence-specific DNA binding"/>
    <property type="evidence" value="ECO:0007669"/>
    <property type="project" value="TreeGrafter"/>
</dbReference>
<dbReference type="GO" id="GO:0005524">
    <property type="term" value="F:ATP binding"/>
    <property type="evidence" value="ECO:0007669"/>
    <property type="project" value="UniProtKB-KW"/>
</dbReference>
<dbReference type="OrthoDB" id="6513042at2759"/>
<dbReference type="SUPFAM" id="SSF52540">
    <property type="entry name" value="P-loop containing nucleoside triphosphate hydrolases"/>
    <property type="match status" value="1"/>
</dbReference>
<dbReference type="InterPro" id="IPR041677">
    <property type="entry name" value="DNA2/NAM7_AAA_11"/>
</dbReference>
<dbReference type="AlphaFoldDB" id="A0A077WZ38"/>